<dbReference type="AlphaFoldDB" id="A0A418NP30"/>
<protein>
    <recommendedName>
        <fullName evidence="3">DUF1579 domain-containing protein</fullName>
    </recommendedName>
</protein>
<evidence type="ECO:0000313" key="1">
    <source>
        <dbReference type="EMBL" id="RIV83411.1"/>
    </source>
</evidence>
<dbReference type="EMBL" id="QXFL01000010">
    <property type="protein sequence ID" value="RIV83411.1"/>
    <property type="molecule type" value="Genomic_DNA"/>
</dbReference>
<keyword evidence="2" id="KW-1185">Reference proteome</keyword>
<comment type="caution">
    <text evidence="1">The sequence shown here is derived from an EMBL/GenBank/DDBJ whole genome shotgun (WGS) entry which is preliminary data.</text>
</comment>
<organism evidence="1 2">
    <name type="scientific">Aurantiacibacter zhengii</name>
    <dbReference type="NCBI Taxonomy" id="2307003"/>
    <lineage>
        <taxon>Bacteria</taxon>
        <taxon>Pseudomonadati</taxon>
        <taxon>Pseudomonadota</taxon>
        <taxon>Alphaproteobacteria</taxon>
        <taxon>Sphingomonadales</taxon>
        <taxon>Erythrobacteraceae</taxon>
        <taxon>Aurantiacibacter</taxon>
    </lineage>
</organism>
<accession>A0A418NP30</accession>
<gene>
    <name evidence="1" type="ORF">D2V07_16745</name>
</gene>
<evidence type="ECO:0008006" key="3">
    <source>
        <dbReference type="Google" id="ProtNLM"/>
    </source>
</evidence>
<dbReference type="Proteomes" id="UP000286576">
    <property type="component" value="Unassembled WGS sequence"/>
</dbReference>
<sequence>MTLFAALIQEVQAEQSLPPPTPDPCAAQQYSAFDFWVGEWEVFRTGTETQVATSRIEKVSNGCAIRETWMPLRGSGGASLTTLDPQTGTWHQLWVGAQPGRVFFEGGPVAGAMVLTGYWGRTPEGEPNLVRMTYTAADDGSVRQHGQASADHGMTWSDSFDLTYRPKSG</sequence>
<reference evidence="1 2" key="1">
    <citation type="submission" date="2018-08" db="EMBL/GenBank/DDBJ databases">
        <title>Erythrobacter zhengii sp.nov., a bacterium isolated from deep-sea sediment.</title>
        <authorList>
            <person name="Fang C."/>
            <person name="Wu Y.-H."/>
            <person name="Sun C."/>
            <person name="Wang H."/>
            <person name="Cheng H."/>
            <person name="Meng F.-X."/>
            <person name="Wang C.-S."/>
            <person name="Xu X.-W."/>
        </authorList>
    </citation>
    <scope>NUCLEOTIDE SEQUENCE [LARGE SCALE GENOMIC DNA]</scope>
    <source>
        <strain evidence="1 2">V18</strain>
    </source>
</reference>
<evidence type="ECO:0000313" key="2">
    <source>
        <dbReference type="Proteomes" id="UP000286576"/>
    </source>
</evidence>
<name>A0A418NP30_9SPHN</name>
<dbReference type="OrthoDB" id="8902597at2"/>
<proteinExistence type="predicted"/>